<organism evidence="2 3">
    <name type="scientific">Microthlaspi erraticum</name>
    <dbReference type="NCBI Taxonomy" id="1685480"/>
    <lineage>
        <taxon>Eukaryota</taxon>
        <taxon>Viridiplantae</taxon>
        <taxon>Streptophyta</taxon>
        <taxon>Embryophyta</taxon>
        <taxon>Tracheophyta</taxon>
        <taxon>Spermatophyta</taxon>
        <taxon>Magnoliopsida</taxon>
        <taxon>eudicotyledons</taxon>
        <taxon>Gunneridae</taxon>
        <taxon>Pentapetalae</taxon>
        <taxon>rosids</taxon>
        <taxon>malvids</taxon>
        <taxon>Brassicales</taxon>
        <taxon>Brassicaceae</taxon>
        <taxon>Coluteocarpeae</taxon>
        <taxon>Microthlaspi</taxon>
    </lineage>
</organism>
<keyword evidence="3" id="KW-1185">Reference proteome</keyword>
<evidence type="ECO:0000313" key="3">
    <source>
        <dbReference type="Proteomes" id="UP000467841"/>
    </source>
</evidence>
<dbReference type="AlphaFoldDB" id="A0A6D2HWE1"/>
<accession>A0A6D2HWE1</accession>
<evidence type="ECO:0000256" key="1">
    <source>
        <dbReference type="SAM" id="MobiDB-lite"/>
    </source>
</evidence>
<feature type="compositionally biased region" description="Polar residues" evidence="1">
    <location>
        <begin position="208"/>
        <end position="222"/>
    </location>
</feature>
<dbReference type="OrthoDB" id="1749511at2759"/>
<proteinExistence type="predicted"/>
<name>A0A6D2HWE1_9BRAS</name>
<reference evidence="2" key="1">
    <citation type="submission" date="2020-01" db="EMBL/GenBank/DDBJ databases">
        <authorList>
            <person name="Mishra B."/>
        </authorList>
    </citation>
    <scope>NUCLEOTIDE SEQUENCE [LARGE SCALE GENOMIC DNA]</scope>
</reference>
<protein>
    <recommendedName>
        <fullName evidence="4">Retrotransposon gag domain-containing protein</fullName>
    </recommendedName>
</protein>
<comment type="caution">
    <text evidence="2">The sequence shown here is derived from an EMBL/GenBank/DDBJ whole genome shotgun (WGS) entry which is preliminary data.</text>
</comment>
<evidence type="ECO:0008006" key="4">
    <source>
        <dbReference type="Google" id="ProtNLM"/>
    </source>
</evidence>
<sequence>MMVKECEDRITQLEGSLGDIHGEVSAIKAGCESMSSRLGVLETHMTSIAQILSRIEANSSSGHGQTSGTKSSSLDSPQVNHPLLDLEAKSLGKRLLCIQQTGEIAEYINEFEELSTQVTGISEATLTNAFYNDLKPTMKEVIEMKDPQGLTNHKAAVMKMQSSGFFQTALSSVRVLSRTPADQERTYRDRPAHNIRAIPPSPRPSSRTDPGSNVPRSSRSCLATTSRARPRPRTGKQCLAAVRHNPCPTADPSVRPGRLRPTSGQNLWPIHPSADHDGRTKTLGVPIADHDPIAGRSSRPTVRTSDRPEARFEARFTRFHGPA</sequence>
<feature type="region of interest" description="Disordered" evidence="1">
    <location>
        <begin position="58"/>
        <end position="79"/>
    </location>
</feature>
<dbReference type="EMBL" id="CACVBM020000477">
    <property type="protein sequence ID" value="CAA7019725.1"/>
    <property type="molecule type" value="Genomic_DNA"/>
</dbReference>
<feature type="compositionally biased region" description="Basic and acidic residues" evidence="1">
    <location>
        <begin position="181"/>
        <end position="192"/>
    </location>
</feature>
<dbReference type="Proteomes" id="UP000467841">
    <property type="component" value="Unassembled WGS sequence"/>
</dbReference>
<gene>
    <name evidence="2" type="ORF">MERR_LOCUS6960</name>
</gene>
<feature type="region of interest" description="Disordered" evidence="1">
    <location>
        <begin position="177"/>
        <end position="310"/>
    </location>
</feature>
<evidence type="ECO:0000313" key="2">
    <source>
        <dbReference type="EMBL" id="CAA7019725.1"/>
    </source>
</evidence>